<sequence length="143" mass="16764">MNLNGGLRLRFEASFEAVGIMRLMKILHKNLRLALEAVVQQRYLHKDKVNGPEVMQRFMNLLRDPNSYIAANREGINWDLSDKLKWGYQKGVYTIKEGYQQLCSRNPVIANRPWKLIWRTKLPPKIHSISRDATPTLSFERKL</sequence>
<organism evidence="1 2">
    <name type="scientific">Solanum commersonii</name>
    <name type="common">Commerson's wild potato</name>
    <name type="synonym">Commerson's nightshade</name>
    <dbReference type="NCBI Taxonomy" id="4109"/>
    <lineage>
        <taxon>Eukaryota</taxon>
        <taxon>Viridiplantae</taxon>
        <taxon>Streptophyta</taxon>
        <taxon>Embryophyta</taxon>
        <taxon>Tracheophyta</taxon>
        <taxon>Spermatophyta</taxon>
        <taxon>Magnoliopsida</taxon>
        <taxon>eudicotyledons</taxon>
        <taxon>Gunneridae</taxon>
        <taxon>Pentapetalae</taxon>
        <taxon>asterids</taxon>
        <taxon>lamiids</taxon>
        <taxon>Solanales</taxon>
        <taxon>Solanaceae</taxon>
        <taxon>Solanoideae</taxon>
        <taxon>Solaneae</taxon>
        <taxon>Solanum</taxon>
    </lineage>
</organism>
<evidence type="ECO:0000313" key="2">
    <source>
        <dbReference type="Proteomes" id="UP000824120"/>
    </source>
</evidence>
<dbReference type="AlphaFoldDB" id="A0A9J5XAU9"/>
<gene>
    <name evidence="1" type="ORF">H5410_045340</name>
</gene>
<comment type="caution">
    <text evidence="1">The sequence shown here is derived from an EMBL/GenBank/DDBJ whole genome shotgun (WGS) entry which is preliminary data.</text>
</comment>
<dbReference type="Proteomes" id="UP000824120">
    <property type="component" value="Chromosome 9"/>
</dbReference>
<protein>
    <submittedName>
        <fullName evidence="1">Uncharacterized protein</fullName>
    </submittedName>
</protein>
<evidence type="ECO:0000313" key="1">
    <source>
        <dbReference type="EMBL" id="KAG5584906.1"/>
    </source>
</evidence>
<dbReference type="EMBL" id="JACXVP010000009">
    <property type="protein sequence ID" value="KAG5584906.1"/>
    <property type="molecule type" value="Genomic_DNA"/>
</dbReference>
<accession>A0A9J5XAU9</accession>
<reference evidence="1 2" key="1">
    <citation type="submission" date="2020-09" db="EMBL/GenBank/DDBJ databases">
        <title>De no assembly of potato wild relative species, Solanum commersonii.</title>
        <authorList>
            <person name="Cho K."/>
        </authorList>
    </citation>
    <scope>NUCLEOTIDE SEQUENCE [LARGE SCALE GENOMIC DNA]</scope>
    <source>
        <strain evidence="1">LZ3.2</strain>
        <tissue evidence="1">Leaf</tissue>
    </source>
</reference>
<name>A0A9J5XAU9_SOLCO</name>
<proteinExistence type="predicted"/>
<keyword evidence="2" id="KW-1185">Reference proteome</keyword>